<dbReference type="PANTHER" id="PTHR43535:SF1">
    <property type="entry name" value="PHOSPHATIDATE CYTIDYLYLTRANSFERASE"/>
    <property type="match status" value="1"/>
</dbReference>
<keyword evidence="2" id="KW-0808">Transferase</keyword>
<dbReference type="Proteomes" id="UP001152321">
    <property type="component" value="Unassembled WGS sequence"/>
</dbReference>
<dbReference type="PANTHER" id="PTHR43535">
    <property type="entry name" value="PHOSPHATIDATE CYTIDYLYLTRANSFERASE"/>
    <property type="match status" value="1"/>
</dbReference>
<dbReference type="GO" id="GO:0016779">
    <property type="term" value="F:nucleotidyltransferase activity"/>
    <property type="evidence" value="ECO:0007669"/>
    <property type="project" value="UniProtKB-KW"/>
</dbReference>
<sequence length="339" mass="37637">MFQIVFFVIANGLALYQFGSTGQTSLLMFFLICIGLLSFFSVLITKLEKKGHKSAHELMARTLTFWWMLSLFGIALVLHPAVLALLLCAGSLLSLAEYHSLVFPNEKSLKKIIEDRYFLFPALGCMINYLLLYSGLEHEFLGVSATFLGVLIPIFYVMQNQTDGPARSLSAVTLGYSFFAVLLPLAFALYRMEAHAFLLVVFLTEIRDLVSYWIGKAFSKTPVNSSMWSQLVHKKVAANVSPQKTWWVGIVSTIVLLLIGLPLSFSVLHLDNIGLTKLMLVIVAIGILGLFGDLAFSLIKRIHGQKDSGTWLPGGSGIIDRIDALVFTIPVAYFLIKFL</sequence>
<evidence type="ECO:0000256" key="1">
    <source>
        <dbReference type="SAM" id="Phobius"/>
    </source>
</evidence>
<keyword evidence="2" id="KW-0548">Nucleotidyltransferase</keyword>
<protein>
    <submittedName>
        <fullName evidence="2">Phosphatidate cytidylyltransferase</fullName>
    </submittedName>
</protein>
<gene>
    <name evidence="2" type="ORF">NWE73_12140</name>
</gene>
<comment type="caution">
    <text evidence="2">The sequence shown here is derived from an EMBL/GenBank/DDBJ whole genome shotgun (WGS) entry which is preliminary data.</text>
</comment>
<organism evidence="2 3">
    <name type="scientific">Bdellovibrio svalbardensis</name>
    <dbReference type="NCBI Taxonomy" id="2972972"/>
    <lineage>
        <taxon>Bacteria</taxon>
        <taxon>Pseudomonadati</taxon>
        <taxon>Bdellovibrionota</taxon>
        <taxon>Bdellovibrionia</taxon>
        <taxon>Bdellovibrionales</taxon>
        <taxon>Pseudobdellovibrionaceae</taxon>
        <taxon>Bdellovibrio</taxon>
    </lineage>
</organism>
<reference evidence="2" key="1">
    <citation type="submission" date="2022-08" db="EMBL/GenBank/DDBJ databases">
        <title>Novel Bdellovibrio Species Isolated from Svalbard: Designation Bdellovibrio svalbardensis.</title>
        <authorList>
            <person name="Mitchell R.J."/>
            <person name="Choi S.Y."/>
        </authorList>
    </citation>
    <scope>NUCLEOTIDE SEQUENCE</scope>
    <source>
        <strain evidence="2">PAP01</strain>
    </source>
</reference>
<keyword evidence="1" id="KW-1133">Transmembrane helix</keyword>
<name>A0ABT6DJU5_9BACT</name>
<keyword evidence="1" id="KW-0812">Transmembrane</keyword>
<feature type="transmembrane region" description="Helical" evidence="1">
    <location>
        <begin position="278"/>
        <end position="298"/>
    </location>
</feature>
<feature type="transmembrane region" description="Helical" evidence="1">
    <location>
        <begin position="170"/>
        <end position="190"/>
    </location>
</feature>
<proteinExistence type="predicted"/>
<feature type="transmembrane region" description="Helical" evidence="1">
    <location>
        <begin position="24"/>
        <end position="44"/>
    </location>
</feature>
<dbReference type="EMBL" id="JANRMI010000003">
    <property type="protein sequence ID" value="MDG0817122.1"/>
    <property type="molecule type" value="Genomic_DNA"/>
</dbReference>
<keyword evidence="1" id="KW-0472">Membrane</keyword>
<feature type="transmembrane region" description="Helical" evidence="1">
    <location>
        <begin position="246"/>
        <end position="266"/>
    </location>
</feature>
<accession>A0ABT6DJU5</accession>
<evidence type="ECO:0000313" key="3">
    <source>
        <dbReference type="Proteomes" id="UP001152321"/>
    </source>
</evidence>
<keyword evidence="3" id="KW-1185">Reference proteome</keyword>
<feature type="transmembrane region" description="Helical" evidence="1">
    <location>
        <begin position="65"/>
        <end position="96"/>
    </location>
</feature>
<evidence type="ECO:0000313" key="2">
    <source>
        <dbReference type="EMBL" id="MDG0817122.1"/>
    </source>
</evidence>
<dbReference type="Pfam" id="PF01148">
    <property type="entry name" value="CTP_transf_1"/>
    <property type="match status" value="1"/>
</dbReference>
<feature type="transmembrane region" description="Helical" evidence="1">
    <location>
        <begin position="116"/>
        <end position="133"/>
    </location>
</feature>
<feature type="transmembrane region" description="Helical" evidence="1">
    <location>
        <begin position="140"/>
        <end position="158"/>
    </location>
</feature>
<dbReference type="RefSeq" id="WP_277578598.1">
    <property type="nucleotide sequence ID" value="NZ_JANRMI010000003.1"/>
</dbReference>